<dbReference type="GO" id="GO:0005743">
    <property type="term" value="C:mitochondrial inner membrane"/>
    <property type="evidence" value="ECO:0007669"/>
    <property type="project" value="TreeGrafter"/>
</dbReference>
<name>A0A1L7X737_9HELO</name>
<gene>
    <name evidence="3" type="ORF">PAC_10732</name>
</gene>
<dbReference type="STRING" id="576137.A0A1L7X737"/>
<dbReference type="InterPro" id="IPR051156">
    <property type="entry name" value="Mito/Outer_Membr_Metalloprot"/>
</dbReference>
<dbReference type="EMBL" id="FJOG01000017">
    <property type="protein sequence ID" value="CZR60836.1"/>
    <property type="molecule type" value="Genomic_DNA"/>
</dbReference>
<dbReference type="GO" id="GO:0006515">
    <property type="term" value="P:protein quality control for misfolded or incompletely synthesized proteins"/>
    <property type="evidence" value="ECO:0007669"/>
    <property type="project" value="TreeGrafter"/>
</dbReference>
<dbReference type="OrthoDB" id="3564152at2759"/>
<keyword evidence="4" id="KW-1185">Reference proteome</keyword>
<feature type="transmembrane region" description="Helical" evidence="2">
    <location>
        <begin position="42"/>
        <end position="65"/>
    </location>
</feature>
<protein>
    <submittedName>
        <fullName evidence="3">Uncharacterized protein</fullName>
    </submittedName>
</protein>
<evidence type="ECO:0000256" key="2">
    <source>
        <dbReference type="SAM" id="Phobius"/>
    </source>
</evidence>
<dbReference type="GO" id="GO:0034982">
    <property type="term" value="P:mitochondrial protein processing"/>
    <property type="evidence" value="ECO:0007669"/>
    <property type="project" value="TreeGrafter"/>
</dbReference>
<feature type="compositionally biased region" description="Polar residues" evidence="1">
    <location>
        <begin position="288"/>
        <end position="314"/>
    </location>
</feature>
<dbReference type="Proteomes" id="UP000184330">
    <property type="component" value="Unassembled WGS sequence"/>
</dbReference>
<dbReference type="AlphaFoldDB" id="A0A1L7X737"/>
<feature type="region of interest" description="Disordered" evidence="1">
    <location>
        <begin position="287"/>
        <end position="314"/>
    </location>
</feature>
<proteinExistence type="predicted"/>
<sequence length="314" mass="35101">MVNRHCLVLREAGCFRKAPPQALPAAKATETGNGYKGRLRDAAIALPILIAAYSLGLCCYYHSFFEELPIMKRKRMFWYDAECDEAVSFAETWMSIPQKPIFAKEAPPTIMVQKILDRLPEVELAKNLVIKLYVCDVYEEPNSHALNGTNGGMHEKEADHIGLILMAKAGTDPQTRIDQAERLSIEQNLTLEGREPMPEFLSTSSENRIKFMKAVLPDTKAFFEQRKGNPLQVEEWDEVSELVQRRLAIVSALGFRCRSRPDQVLPAIVGELSRIAEAMVELKARLDTPSSSGEVANQLDSATTPPLDQLKSSP</sequence>
<accession>A0A1L7X737</accession>
<dbReference type="PANTHER" id="PTHR22726">
    <property type="entry name" value="METALLOENDOPEPTIDASE OMA1"/>
    <property type="match status" value="1"/>
</dbReference>
<evidence type="ECO:0000313" key="4">
    <source>
        <dbReference type="Proteomes" id="UP000184330"/>
    </source>
</evidence>
<dbReference type="PANTHER" id="PTHR22726:SF1">
    <property type="entry name" value="METALLOENDOPEPTIDASE OMA1, MITOCHONDRIAL"/>
    <property type="match status" value="1"/>
</dbReference>
<keyword evidence="2" id="KW-0472">Membrane</keyword>
<evidence type="ECO:0000313" key="3">
    <source>
        <dbReference type="EMBL" id="CZR60836.1"/>
    </source>
</evidence>
<keyword evidence="2" id="KW-1133">Transmembrane helix</keyword>
<keyword evidence="2" id="KW-0812">Transmembrane</keyword>
<reference evidence="3 4" key="1">
    <citation type="submission" date="2016-03" db="EMBL/GenBank/DDBJ databases">
        <authorList>
            <person name="Ploux O."/>
        </authorList>
    </citation>
    <scope>NUCLEOTIDE SEQUENCE [LARGE SCALE GENOMIC DNA]</scope>
    <source>
        <strain evidence="3 4">UAMH 11012</strain>
    </source>
</reference>
<organism evidence="3 4">
    <name type="scientific">Phialocephala subalpina</name>
    <dbReference type="NCBI Taxonomy" id="576137"/>
    <lineage>
        <taxon>Eukaryota</taxon>
        <taxon>Fungi</taxon>
        <taxon>Dikarya</taxon>
        <taxon>Ascomycota</taxon>
        <taxon>Pezizomycotina</taxon>
        <taxon>Leotiomycetes</taxon>
        <taxon>Helotiales</taxon>
        <taxon>Mollisiaceae</taxon>
        <taxon>Phialocephala</taxon>
        <taxon>Phialocephala fortinii species complex</taxon>
    </lineage>
</organism>
<dbReference type="GO" id="GO:0004222">
    <property type="term" value="F:metalloendopeptidase activity"/>
    <property type="evidence" value="ECO:0007669"/>
    <property type="project" value="TreeGrafter"/>
</dbReference>
<evidence type="ECO:0000256" key="1">
    <source>
        <dbReference type="SAM" id="MobiDB-lite"/>
    </source>
</evidence>